<accession>A0A3N4JJJ7</accession>
<dbReference type="OrthoDB" id="5419517at2759"/>
<gene>
    <name evidence="2" type="ORF">L873DRAFT_1041654</name>
</gene>
<dbReference type="EMBL" id="ML120396">
    <property type="protein sequence ID" value="RPA98396.1"/>
    <property type="molecule type" value="Genomic_DNA"/>
</dbReference>
<evidence type="ECO:0000256" key="1">
    <source>
        <dbReference type="SAM" id="MobiDB-lite"/>
    </source>
</evidence>
<dbReference type="Proteomes" id="UP000276215">
    <property type="component" value="Unassembled WGS sequence"/>
</dbReference>
<reference evidence="2 3" key="1">
    <citation type="journal article" date="2018" name="Nat. Ecol. Evol.">
        <title>Pezizomycetes genomes reveal the molecular basis of ectomycorrhizal truffle lifestyle.</title>
        <authorList>
            <person name="Murat C."/>
            <person name="Payen T."/>
            <person name="Noel B."/>
            <person name="Kuo A."/>
            <person name="Morin E."/>
            <person name="Chen J."/>
            <person name="Kohler A."/>
            <person name="Krizsan K."/>
            <person name="Balestrini R."/>
            <person name="Da Silva C."/>
            <person name="Montanini B."/>
            <person name="Hainaut M."/>
            <person name="Levati E."/>
            <person name="Barry K.W."/>
            <person name="Belfiori B."/>
            <person name="Cichocki N."/>
            <person name="Clum A."/>
            <person name="Dockter R.B."/>
            <person name="Fauchery L."/>
            <person name="Guy J."/>
            <person name="Iotti M."/>
            <person name="Le Tacon F."/>
            <person name="Lindquist E.A."/>
            <person name="Lipzen A."/>
            <person name="Malagnac F."/>
            <person name="Mello A."/>
            <person name="Molinier V."/>
            <person name="Miyauchi S."/>
            <person name="Poulain J."/>
            <person name="Riccioni C."/>
            <person name="Rubini A."/>
            <person name="Sitrit Y."/>
            <person name="Splivallo R."/>
            <person name="Traeger S."/>
            <person name="Wang M."/>
            <person name="Zifcakova L."/>
            <person name="Wipf D."/>
            <person name="Zambonelli A."/>
            <person name="Paolocci F."/>
            <person name="Nowrousian M."/>
            <person name="Ottonello S."/>
            <person name="Baldrian P."/>
            <person name="Spatafora J.W."/>
            <person name="Henrissat B."/>
            <person name="Nagy L.G."/>
            <person name="Aury J.M."/>
            <person name="Wincker P."/>
            <person name="Grigoriev I.V."/>
            <person name="Bonfante P."/>
            <person name="Martin F.M."/>
        </authorList>
    </citation>
    <scope>NUCLEOTIDE SEQUENCE [LARGE SCALE GENOMIC DNA]</scope>
    <source>
        <strain evidence="2 3">120613-1</strain>
    </source>
</reference>
<feature type="compositionally biased region" description="Gly residues" evidence="1">
    <location>
        <begin position="113"/>
        <end position="130"/>
    </location>
</feature>
<evidence type="ECO:0000313" key="2">
    <source>
        <dbReference type="EMBL" id="RPA98396.1"/>
    </source>
</evidence>
<name>A0A3N4JJJ7_9PEZI</name>
<keyword evidence="3" id="KW-1185">Reference proteome</keyword>
<protein>
    <submittedName>
        <fullName evidence="2">Uncharacterized protein</fullName>
    </submittedName>
</protein>
<dbReference type="AlphaFoldDB" id="A0A3N4JJJ7"/>
<sequence length="322" mass="35393">MAAEVLHRQETSRSQAFLRTDTTDYRAAFSSLALKQPRTNRLAAWMVDPDAPFCEQPPAKRIQLVLYSVHRVEAQLTKQTKPVDDIITLFARLALLNGYSAISKITSVSHGQSQGGRGSHSGRRNSGGAGQKTLGSKLTSGAGGNGSGGPSKRPMKRGGGGGDGEDRPSKRKKPSNEPQGQNVYLCIVFQLDQQSPERDEDHPCKKKKFATLEGLIDHHLRIHVGHIQCPDCLVRKGTTTDMGKHTRNANCTPPTIIRPEIVVHGESVHSVRTWDALCREVAPNGQILYDMARNIDSMYPKCLSSGNTRRWVGLFDQDHLLT</sequence>
<evidence type="ECO:0000313" key="3">
    <source>
        <dbReference type="Proteomes" id="UP000276215"/>
    </source>
</evidence>
<feature type="region of interest" description="Disordered" evidence="1">
    <location>
        <begin position="108"/>
        <end position="179"/>
    </location>
</feature>
<organism evidence="2 3">
    <name type="scientific">Choiromyces venosus 120613-1</name>
    <dbReference type="NCBI Taxonomy" id="1336337"/>
    <lineage>
        <taxon>Eukaryota</taxon>
        <taxon>Fungi</taxon>
        <taxon>Dikarya</taxon>
        <taxon>Ascomycota</taxon>
        <taxon>Pezizomycotina</taxon>
        <taxon>Pezizomycetes</taxon>
        <taxon>Pezizales</taxon>
        <taxon>Tuberaceae</taxon>
        <taxon>Choiromyces</taxon>
    </lineage>
</organism>
<proteinExistence type="predicted"/>